<proteinExistence type="predicted"/>
<reference evidence="1 2" key="1">
    <citation type="submission" date="2019-02" db="EMBL/GenBank/DDBJ databases">
        <title>Bacterial novel species isolated from soil.</title>
        <authorList>
            <person name="Jung H.-Y."/>
        </authorList>
    </citation>
    <scope>NUCLEOTIDE SEQUENCE [LARGE SCALE GENOMIC DNA]</scope>
    <source>
        <strain evidence="1 2">1-3-3-3</strain>
    </source>
</reference>
<name>A0A4Q5LEV2_9BACT</name>
<gene>
    <name evidence="1" type="ORF">EWM57_02735</name>
</gene>
<keyword evidence="2" id="KW-1185">Reference proteome</keyword>
<dbReference type="EMBL" id="SEWE01000004">
    <property type="protein sequence ID" value="RYU83219.1"/>
    <property type="molecule type" value="Genomic_DNA"/>
</dbReference>
<organism evidence="1 2">
    <name type="scientific">Hymenobacter persicinus</name>
    <dbReference type="NCBI Taxonomy" id="2025506"/>
    <lineage>
        <taxon>Bacteria</taxon>
        <taxon>Pseudomonadati</taxon>
        <taxon>Bacteroidota</taxon>
        <taxon>Cytophagia</taxon>
        <taxon>Cytophagales</taxon>
        <taxon>Hymenobacteraceae</taxon>
        <taxon>Hymenobacter</taxon>
    </lineage>
</organism>
<evidence type="ECO:0000313" key="1">
    <source>
        <dbReference type="EMBL" id="RYU83219.1"/>
    </source>
</evidence>
<dbReference type="InterPro" id="IPR025631">
    <property type="entry name" value="Porin_10"/>
</dbReference>
<evidence type="ECO:0000313" key="2">
    <source>
        <dbReference type="Proteomes" id="UP000294155"/>
    </source>
</evidence>
<dbReference type="AlphaFoldDB" id="A0A4Q5LEV2"/>
<dbReference type="Proteomes" id="UP000294155">
    <property type="component" value="Unassembled WGS sequence"/>
</dbReference>
<dbReference type="Pfam" id="PF14121">
    <property type="entry name" value="Porin_10"/>
    <property type="match status" value="1"/>
</dbReference>
<protein>
    <recommendedName>
        <fullName evidence="3">Porin</fullName>
    </recommendedName>
</protein>
<accession>A0A4Q5LEV2</accession>
<sequence length="739" mass="85316">MPTTTPLPPPTWPPWPGNYNPVRAFLPPRRTPPACWSPRCGLPWRRCPYFTFPSKSGFWPTAPPAFTACSRLYFSPKLLSDLLLLLSLRLFRARRAFLLGGLLLLLLPLSVRAQIVDDSTKVLYGAKTTRVLYESDILREQYEGRVIDTTLTYLHQQRNWFHDSTFQQDLGNVGTASRRLLWQTNTRLGARLGRTVFDKYTRDAADVPFYDTKSPYTFFRYDQSSAGEQVFELSYSRSIGKRANVGFAYERFASNKIFNTNGRENFAEHNNLLFFTRYQSTNDRYHALFSVSTSRHIVPEQGGIRPSALDVADELYPKNLFDYGKENIWLPRALNRDDRDQVRLTHTYRLLGRGLTVYHTADWRRQQNKFTDTFTAAVRDGQGNLLFYPPLPLQSNEGTDDRAELRQLENTLGLLGRTPAVEYRVYGRYRNGTLVTRTRRGVPGVEVPALPDYSFGQLFVGGTAAFRYRQLVGVEVAGELKPLDVKPDFTSQKAEYWLRGTARLGPLSGELLTSSYAPTLTQQQFSGNHYVWGPDNAFYPTDFRNTSVEQLTGRLDQQVGTQRFELAASVVNIRNLVYYAQDARPRQLDDAKRLLIGTLRHRLQFGHIFTDNQATYTYSADERGVRFPKLVSNSKVYYQSYIFKKALFSQVGVEMYYQSKFRGYAYSPSTQQFYLQDHFTIRNYPLVDVYFSADIKTVSLFLKMAYVNQFLPENGYFATPYYSGLPRRFQFGIRWQFFD</sequence>
<dbReference type="OrthoDB" id="1489309at2"/>
<comment type="caution">
    <text evidence="1">The sequence shown here is derived from an EMBL/GenBank/DDBJ whole genome shotgun (WGS) entry which is preliminary data.</text>
</comment>
<evidence type="ECO:0008006" key="3">
    <source>
        <dbReference type="Google" id="ProtNLM"/>
    </source>
</evidence>